<dbReference type="Pfam" id="PF02362">
    <property type="entry name" value="B3"/>
    <property type="match status" value="1"/>
</dbReference>
<evidence type="ECO:0000256" key="4">
    <source>
        <dbReference type="ARBA" id="ARBA00023163"/>
    </source>
</evidence>
<dbReference type="SUPFAM" id="SSF101936">
    <property type="entry name" value="DNA-binding pseudobarrel domain"/>
    <property type="match status" value="1"/>
</dbReference>
<keyword evidence="5" id="KW-0539">Nucleus</keyword>
<evidence type="ECO:0000256" key="5">
    <source>
        <dbReference type="ARBA" id="ARBA00023242"/>
    </source>
</evidence>
<dbReference type="Gene3D" id="2.40.330.10">
    <property type="entry name" value="DNA-binding pseudobarrel domain"/>
    <property type="match status" value="1"/>
</dbReference>
<name>A0AAN8UV84_9MAGN</name>
<evidence type="ECO:0000256" key="2">
    <source>
        <dbReference type="ARBA" id="ARBA00023015"/>
    </source>
</evidence>
<sequence length="146" mass="16801">MEEPQVEPLSKPTQESGDDEFFMLSDKYYFASTLTKSHVKSSYHMGVPLKMFSLLPNATIPAVLTYQNKDWKLLYHGENPKNKRFGVGWRDFVTDNDLKIGDACVFELRECGNEKLKFRVQILRGDFPDELLARICGTYVSPIDIE</sequence>
<dbReference type="InterPro" id="IPR044837">
    <property type="entry name" value="REM16-like"/>
</dbReference>
<comment type="subcellular location">
    <subcellularLocation>
        <location evidence="1">Nucleus</location>
    </subcellularLocation>
</comment>
<keyword evidence="4" id="KW-0804">Transcription</keyword>
<dbReference type="InterPro" id="IPR003340">
    <property type="entry name" value="B3_DNA-bd"/>
</dbReference>
<reference evidence="7 8" key="1">
    <citation type="submission" date="2023-12" db="EMBL/GenBank/DDBJ databases">
        <title>A high-quality genome assembly for Dillenia turbinata (Dilleniales).</title>
        <authorList>
            <person name="Chanderbali A."/>
        </authorList>
    </citation>
    <scope>NUCLEOTIDE SEQUENCE [LARGE SCALE GENOMIC DNA]</scope>
    <source>
        <strain evidence="7">LSX21</strain>
        <tissue evidence="7">Leaf</tissue>
    </source>
</reference>
<keyword evidence="2" id="KW-0805">Transcription regulation</keyword>
<dbReference type="GO" id="GO:0005634">
    <property type="term" value="C:nucleus"/>
    <property type="evidence" value="ECO:0007669"/>
    <property type="project" value="UniProtKB-SubCell"/>
</dbReference>
<dbReference type="GO" id="GO:0003677">
    <property type="term" value="F:DNA binding"/>
    <property type="evidence" value="ECO:0007669"/>
    <property type="project" value="UniProtKB-KW"/>
</dbReference>
<comment type="caution">
    <text evidence="7">The sequence shown here is derived from an EMBL/GenBank/DDBJ whole genome shotgun (WGS) entry which is preliminary data.</text>
</comment>
<dbReference type="Proteomes" id="UP001370490">
    <property type="component" value="Unassembled WGS sequence"/>
</dbReference>
<feature type="domain" description="TF-B3" evidence="6">
    <location>
        <begin position="30"/>
        <end position="126"/>
    </location>
</feature>
<dbReference type="InterPro" id="IPR015300">
    <property type="entry name" value="DNA-bd_pseudobarrel_sf"/>
</dbReference>
<proteinExistence type="predicted"/>
<organism evidence="7 8">
    <name type="scientific">Dillenia turbinata</name>
    <dbReference type="NCBI Taxonomy" id="194707"/>
    <lineage>
        <taxon>Eukaryota</taxon>
        <taxon>Viridiplantae</taxon>
        <taxon>Streptophyta</taxon>
        <taxon>Embryophyta</taxon>
        <taxon>Tracheophyta</taxon>
        <taxon>Spermatophyta</taxon>
        <taxon>Magnoliopsida</taxon>
        <taxon>eudicotyledons</taxon>
        <taxon>Gunneridae</taxon>
        <taxon>Pentapetalae</taxon>
        <taxon>Dilleniales</taxon>
        <taxon>Dilleniaceae</taxon>
        <taxon>Dillenia</taxon>
    </lineage>
</organism>
<dbReference type="EMBL" id="JBAMMX010000021">
    <property type="protein sequence ID" value="KAK6919834.1"/>
    <property type="molecule type" value="Genomic_DNA"/>
</dbReference>
<keyword evidence="8" id="KW-1185">Reference proteome</keyword>
<evidence type="ECO:0000313" key="7">
    <source>
        <dbReference type="EMBL" id="KAK6919834.1"/>
    </source>
</evidence>
<evidence type="ECO:0000259" key="6">
    <source>
        <dbReference type="PROSITE" id="PS50863"/>
    </source>
</evidence>
<dbReference type="PANTHER" id="PTHR31391:SF64">
    <property type="entry name" value="B3 DOMAIN-CONTAINING PROTEIN OS06G0112300"/>
    <property type="match status" value="1"/>
</dbReference>
<accession>A0AAN8UV84</accession>
<evidence type="ECO:0000256" key="3">
    <source>
        <dbReference type="ARBA" id="ARBA00023125"/>
    </source>
</evidence>
<gene>
    <name evidence="7" type="ORF">RJ641_015738</name>
</gene>
<dbReference type="AlphaFoldDB" id="A0AAN8UV84"/>
<evidence type="ECO:0000256" key="1">
    <source>
        <dbReference type="ARBA" id="ARBA00004123"/>
    </source>
</evidence>
<dbReference type="PROSITE" id="PS50863">
    <property type="entry name" value="B3"/>
    <property type="match status" value="1"/>
</dbReference>
<keyword evidence="3" id="KW-0238">DNA-binding</keyword>
<protein>
    <submittedName>
        <fullName evidence="7">B3 DNA binding domain</fullName>
    </submittedName>
</protein>
<dbReference type="PANTHER" id="PTHR31391">
    <property type="entry name" value="B3 DOMAIN-CONTAINING PROTEIN OS11G0197600-RELATED"/>
    <property type="match status" value="1"/>
</dbReference>
<dbReference type="CDD" id="cd10017">
    <property type="entry name" value="B3_DNA"/>
    <property type="match status" value="1"/>
</dbReference>
<dbReference type="SMART" id="SM01019">
    <property type="entry name" value="B3"/>
    <property type="match status" value="1"/>
</dbReference>
<evidence type="ECO:0000313" key="8">
    <source>
        <dbReference type="Proteomes" id="UP001370490"/>
    </source>
</evidence>